<proteinExistence type="predicted"/>
<dbReference type="AlphaFoldDB" id="X0RW62"/>
<feature type="non-terminal residue" evidence="1">
    <location>
        <position position="1"/>
    </location>
</feature>
<dbReference type="EMBL" id="BARS01005416">
    <property type="protein sequence ID" value="GAF73059.1"/>
    <property type="molecule type" value="Genomic_DNA"/>
</dbReference>
<name>X0RW62_9ZZZZ</name>
<reference evidence="1" key="1">
    <citation type="journal article" date="2014" name="Front. Microbiol.">
        <title>High frequency of phylogenetically diverse reductive dehalogenase-homologous genes in deep subseafloor sedimentary metagenomes.</title>
        <authorList>
            <person name="Kawai M."/>
            <person name="Futagami T."/>
            <person name="Toyoda A."/>
            <person name="Takaki Y."/>
            <person name="Nishi S."/>
            <person name="Hori S."/>
            <person name="Arai W."/>
            <person name="Tsubouchi T."/>
            <person name="Morono Y."/>
            <person name="Uchiyama I."/>
            <person name="Ito T."/>
            <person name="Fujiyama A."/>
            <person name="Inagaki F."/>
            <person name="Takami H."/>
        </authorList>
    </citation>
    <scope>NUCLEOTIDE SEQUENCE</scope>
    <source>
        <strain evidence="1">Expedition CK06-06</strain>
    </source>
</reference>
<accession>X0RW62</accession>
<comment type="caution">
    <text evidence="1">The sequence shown here is derived from an EMBL/GenBank/DDBJ whole genome shotgun (WGS) entry which is preliminary data.</text>
</comment>
<sequence>TSEQNIGMIKVALKVGMTLGETQKGVNTYMFPHRLYEHHYKSTDGHRLKIMKIPEIIPLNTSEIIEEITQVREKNNKNWMGLLKLAFRYAPVEARKIMKNVNECDLKVNQLTTKLTED</sequence>
<evidence type="ECO:0000313" key="1">
    <source>
        <dbReference type="EMBL" id="GAF73059.1"/>
    </source>
</evidence>
<organism evidence="1">
    <name type="scientific">marine sediment metagenome</name>
    <dbReference type="NCBI Taxonomy" id="412755"/>
    <lineage>
        <taxon>unclassified sequences</taxon>
        <taxon>metagenomes</taxon>
        <taxon>ecological metagenomes</taxon>
    </lineage>
</organism>
<gene>
    <name evidence="1" type="ORF">S01H1_10615</name>
</gene>
<protein>
    <submittedName>
        <fullName evidence="1">Uncharacterized protein</fullName>
    </submittedName>
</protein>